<dbReference type="EMBL" id="LGRX02006366">
    <property type="protein sequence ID" value="KAK3276832.1"/>
    <property type="molecule type" value="Genomic_DNA"/>
</dbReference>
<keyword evidence="1" id="KW-0732">Signal</keyword>
<evidence type="ECO:0000313" key="2">
    <source>
        <dbReference type="EMBL" id="KAK3276832.1"/>
    </source>
</evidence>
<feature type="chain" id="PRO_5042221256" evidence="1">
    <location>
        <begin position="24"/>
        <end position="151"/>
    </location>
</feature>
<dbReference type="Proteomes" id="UP001190700">
    <property type="component" value="Unassembled WGS sequence"/>
</dbReference>
<gene>
    <name evidence="2" type="ORF">CYMTET_15124</name>
</gene>
<reference evidence="2 3" key="1">
    <citation type="journal article" date="2015" name="Genome Biol. Evol.">
        <title>Comparative Genomics of a Bacterivorous Green Alga Reveals Evolutionary Causalities and Consequences of Phago-Mixotrophic Mode of Nutrition.</title>
        <authorList>
            <person name="Burns J.A."/>
            <person name="Paasch A."/>
            <person name="Narechania A."/>
            <person name="Kim E."/>
        </authorList>
    </citation>
    <scope>NUCLEOTIDE SEQUENCE [LARGE SCALE GENOMIC DNA]</scope>
    <source>
        <strain evidence="2 3">PLY_AMNH</strain>
    </source>
</reference>
<name>A0AAE0GF05_9CHLO</name>
<proteinExistence type="predicted"/>
<accession>A0AAE0GF05</accession>
<sequence length="151" mass="16046">MLHPKSLTRAVVFSVLFLNIVSSTSLDIANEDISVRSNVGGRKLASTPEERAAKRARALAKELQAPPGASPIVAQVDQILMAKQGSLNTGIVAGAPPGTSEAVVNMTVGTTENGTQAIPQNDGTTAGSLVKPKRKKSLMRWLKNGRRLFWD</sequence>
<keyword evidence="3" id="KW-1185">Reference proteome</keyword>
<organism evidence="2 3">
    <name type="scientific">Cymbomonas tetramitiformis</name>
    <dbReference type="NCBI Taxonomy" id="36881"/>
    <lineage>
        <taxon>Eukaryota</taxon>
        <taxon>Viridiplantae</taxon>
        <taxon>Chlorophyta</taxon>
        <taxon>Pyramimonadophyceae</taxon>
        <taxon>Pyramimonadales</taxon>
        <taxon>Pyramimonadaceae</taxon>
        <taxon>Cymbomonas</taxon>
    </lineage>
</organism>
<protein>
    <submittedName>
        <fullName evidence="2">Uncharacterized protein</fullName>
    </submittedName>
</protein>
<feature type="signal peptide" evidence="1">
    <location>
        <begin position="1"/>
        <end position="23"/>
    </location>
</feature>
<comment type="caution">
    <text evidence="2">The sequence shown here is derived from an EMBL/GenBank/DDBJ whole genome shotgun (WGS) entry which is preliminary data.</text>
</comment>
<dbReference type="AlphaFoldDB" id="A0AAE0GF05"/>
<evidence type="ECO:0000256" key="1">
    <source>
        <dbReference type="SAM" id="SignalP"/>
    </source>
</evidence>
<evidence type="ECO:0000313" key="3">
    <source>
        <dbReference type="Proteomes" id="UP001190700"/>
    </source>
</evidence>